<dbReference type="InterPro" id="IPR039564">
    <property type="entry name" value="Peptidase_C39-like"/>
</dbReference>
<gene>
    <name evidence="6" type="ORF">QTN89_01850</name>
</gene>
<keyword evidence="7" id="KW-1185">Reference proteome</keyword>
<dbReference type="InterPro" id="IPR051012">
    <property type="entry name" value="CellSynth/LPSAsmb/PSIAsmb"/>
</dbReference>
<dbReference type="PROSITE" id="PS50990">
    <property type="entry name" value="PEPTIDASE_C39"/>
    <property type="match status" value="1"/>
</dbReference>
<feature type="domain" description="Peptidase C39" evidence="5">
    <location>
        <begin position="332"/>
        <end position="462"/>
    </location>
</feature>
<dbReference type="PANTHER" id="PTHR45586">
    <property type="entry name" value="TPR REPEAT-CONTAINING PROTEIN PA4667"/>
    <property type="match status" value="1"/>
</dbReference>
<dbReference type="RefSeq" id="WP_289161906.1">
    <property type="nucleotide sequence ID" value="NZ_JASZZN010000001.1"/>
</dbReference>
<dbReference type="EMBL" id="JASZZN010000001">
    <property type="protein sequence ID" value="MDM4014155.1"/>
    <property type="molecule type" value="Genomic_DNA"/>
</dbReference>
<name>A0ABT7PCD5_9BACT</name>
<dbReference type="Gene3D" id="1.25.40.10">
    <property type="entry name" value="Tetratricopeptide repeat domain"/>
    <property type="match status" value="4"/>
</dbReference>
<dbReference type="PANTHER" id="PTHR45586:SF1">
    <property type="entry name" value="LIPOPOLYSACCHARIDE ASSEMBLY PROTEIN B"/>
    <property type="match status" value="1"/>
</dbReference>
<dbReference type="Pfam" id="PF13432">
    <property type="entry name" value="TPR_16"/>
    <property type="match status" value="3"/>
</dbReference>
<dbReference type="InterPro" id="IPR011990">
    <property type="entry name" value="TPR-like_helical_dom_sf"/>
</dbReference>
<comment type="caution">
    <text evidence="6">The sequence shown here is derived from an EMBL/GenBank/DDBJ whole genome shotgun (WGS) entry which is preliminary data.</text>
</comment>
<sequence length="1692" mass="190135">MLKNNERVSDSGSAIAIDFETVRKQLRRLSDKGLYLDAFEYAKSILGEDLYQWPDCQGGLIALKMADRLGGSQLSDVLTYRMGRRFPDDPEVRFLRTMQKLSRQPLARVWLQIRDQNLDTDDPELVSNWCVVKGLILCGMRDFDRGFEWLETGRELVPDDPRPLLRIATSYLCSDQMTRAIETCRTALELLPGFPPTIQTLSHLLLQDNQIDEAFDLLYRSIESNQSGSCRLQLATMEIQNRQYKKASELVENIEEFFPLADPLRDGRAKRDSVRSTIAKIRSELACHAGDLETSICLAHKANNPFHDTLAKNLENHGKQGKRVRLKVPFVRQNDVTCAPATLAMLSAYWGLEVDHDSVVDEICYDGTAPVKQRVWAESQGLIAREFRMTESSAQALIDAKIPFGISTVDPGGGHINVVCGYDSRRGVLLMQDPGTWHGIEALLKEFIEQYEAFGPRGLVLIPSDQKERLDAIELPDADKYDQQHAIAVALQHHDRDQAVRILETLQTSSPDHPIALWSETELARYDMNLPLRLKSIQSLRDKFPKNQLLTIAECDLLSMIDRQDKVIERLRECVKGETPSTESRLRLLMLLESEDDREERNDLLRQILKTAPTNPDGLSQESIRLWDEMKRDDALELLRLAAMSGERDEDHARRFLAAATRMNRKDEAIAILKERFEKHGHASGNPGLTYAYALARTTHADRAADVIREALAKRPDDAELLCEAASALGSFEKPSVGLELLENATIALPADQVLYAKANLAISDGHPKDALQAMLELYELQPMNFDAVNRIAELKADLEGLDSALTFLEAITSKFPHCRSLLSVTAEYLHRAARYKEAVEYLDRILETCDYDAWAWRERSLVCAAAGWYDEAHRSATRGLECERSAMSYNILAEALVGRGELDAARDNCRLAMQSDCDHAPAMLTWIKLCENEAETRQILGEIFQQLIEQPSNGDGVIAYKRFSTGIVEDSELCEQLDGLRAVRPDVLIMHKVAADHHCECKRFDVAEKTLTDVQDRFSHLPEYWQFLGEVFLSKGDLPAALDPFEKALLLDPFNSELAIRTSHVYQAVERPKDAEQTLRRALGASPADSNLMVELGRVVEDDNERSTLILDAAMLAPNNGETWELLLSLCQYENRESDAVDAAKRLVAQRPHDSNANLRLAEMLHREDQWEESVAVIRSAIGRDPRNVDLHGLLAQRFNERDMVDEAIAACSPDGIDPFDLNQLNLYAANLLNLNGKTKEACDRILLALERDPTNLDGWRRLADWAESLEDNELYDRAANELLDRAPYLASSHGYIAATKLRQGSRDAAKDHLRHAIKLDKEYVYAIPELLGLYIDDNEISKIESLVSSMSDQAEPMPLAIAQSTLALAKKDYQGFVTVLQRLPDDQNPYYVCIESLKQFEFPPDGELASVLAKTMKRKNASIGVGRAWGILQVGGGDIAAAIGRFGKLPRNDAACEAAHELLQKVHNGCRSDDPETKKHFNRLALKLIRKLGSTLYSRVQLWEPALWMLFAGAQWRKASSVAAKFHKVENRGANHLVPAILAGLARRDYRLVGQLLEDGVTYRPDSIDATFLIVRAMACVHLAPVEDLREAIGLVNKNELDDSFKKMAKLVSSGVACIESQNGDEQALVQSWHDNFVAIGEDDLELDFWIYSELRAKVAESVGDRRTAKARRKDRYTGPTKVSPPKANI</sequence>
<evidence type="ECO:0000256" key="1">
    <source>
        <dbReference type="ARBA" id="ARBA00022737"/>
    </source>
</evidence>
<evidence type="ECO:0000256" key="3">
    <source>
        <dbReference type="PROSITE-ProRule" id="PRU00339"/>
    </source>
</evidence>
<organism evidence="6 7">
    <name type="scientific">Roseiconus lacunae</name>
    <dbReference type="NCBI Taxonomy" id="2605694"/>
    <lineage>
        <taxon>Bacteria</taxon>
        <taxon>Pseudomonadati</taxon>
        <taxon>Planctomycetota</taxon>
        <taxon>Planctomycetia</taxon>
        <taxon>Pirellulales</taxon>
        <taxon>Pirellulaceae</taxon>
        <taxon>Roseiconus</taxon>
    </lineage>
</organism>
<evidence type="ECO:0000256" key="2">
    <source>
        <dbReference type="ARBA" id="ARBA00022803"/>
    </source>
</evidence>
<dbReference type="Proteomes" id="UP001239462">
    <property type="component" value="Unassembled WGS sequence"/>
</dbReference>
<proteinExistence type="predicted"/>
<dbReference type="Pfam" id="PF13529">
    <property type="entry name" value="Peptidase_C39_2"/>
    <property type="match status" value="1"/>
</dbReference>
<feature type="repeat" description="TPR" evidence="3">
    <location>
        <begin position="1023"/>
        <end position="1056"/>
    </location>
</feature>
<reference evidence="6 7" key="1">
    <citation type="submission" date="2023-06" db="EMBL/GenBank/DDBJ databases">
        <title>Roseiconus lacunae JC819 isolated from Gulf of Mannar region, Tamil Nadu.</title>
        <authorList>
            <person name="Pk S."/>
            <person name="Ch S."/>
            <person name="Ch V.R."/>
        </authorList>
    </citation>
    <scope>NUCLEOTIDE SEQUENCE [LARGE SCALE GENOMIC DNA]</scope>
    <source>
        <strain evidence="6 7">JC819</strain>
    </source>
</reference>
<keyword evidence="1" id="KW-0677">Repeat</keyword>
<evidence type="ECO:0000259" key="5">
    <source>
        <dbReference type="PROSITE" id="PS50990"/>
    </source>
</evidence>
<dbReference type="InterPro" id="IPR005074">
    <property type="entry name" value="Peptidase_C39"/>
</dbReference>
<dbReference type="SUPFAM" id="SSF48452">
    <property type="entry name" value="TPR-like"/>
    <property type="match status" value="4"/>
</dbReference>
<keyword evidence="2 3" id="KW-0802">TPR repeat</keyword>
<dbReference type="InterPro" id="IPR019734">
    <property type="entry name" value="TPR_rpt"/>
</dbReference>
<feature type="region of interest" description="Disordered" evidence="4">
    <location>
        <begin position="1669"/>
        <end position="1692"/>
    </location>
</feature>
<evidence type="ECO:0000313" key="6">
    <source>
        <dbReference type="EMBL" id="MDM4014155.1"/>
    </source>
</evidence>
<dbReference type="PROSITE" id="PS50005">
    <property type="entry name" value="TPR"/>
    <property type="match status" value="1"/>
</dbReference>
<accession>A0ABT7PCD5</accession>
<dbReference type="Gene3D" id="3.90.70.10">
    <property type="entry name" value="Cysteine proteinases"/>
    <property type="match status" value="1"/>
</dbReference>
<dbReference type="SMART" id="SM00028">
    <property type="entry name" value="TPR"/>
    <property type="match status" value="11"/>
</dbReference>
<protein>
    <submittedName>
        <fullName evidence="6">Tetratricopeptide repeat protein</fullName>
    </submittedName>
</protein>
<evidence type="ECO:0000256" key="4">
    <source>
        <dbReference type="SAM" id="MobiDB-lite"/>
    </source>
</evidence>
<evidence type="ECO:0000313" key="7">
    <source>
        <dbReference type="Proteomes" id="UP001239462"/>
    </source>
</evidence>